<name>I8IGU8_ASPO3</name>
<dbReference type="Proteomes" id="UP000002812">
    <property type="component" value="Unassembled WGS sequence"/>
</dbReference>
<gene>
    <name evidence="1" type="ORF">Ao3042_06168</name>
</gene>
<accession>I8IGU8</accession>
<protein>
    <submittedName>
        <fullName evidence="1">Uncharacterized protein</fullName>
    </submittedName>
</protein>
<dbReference type="HOGENOM" id="CLU_2084368_0_0_1"/>
<proteinExistence type="predicted"/>
<comment type="caution">
    <text evidence="1">The sequence shown here is derived from an EMBL/GenBank/DDBJ whole genome shotgun (WGS) entry which is preliminary data.</text>
</comment>
<organism evidence="1 2">
    <name type="scientific">Aspergillus oryzae (strain 3.042)</name>
    <name type="common">Yellow koji mold</name>
    <dbReference type="NCBI Taxonomy" id="1160506"/>
    <lineage>
        <taxon>Eukaryota</taxon>
        <taxon>Fungi</taxon>
        <taxon>Dikarya</taxon>
        <taxon>Ascomycota</taxon>
        <taxon>Pezizomycotina</taxon>
        <taxon>Eurotiomycetes</taxon>
        <taxon>Eurotiomycetidae</taxon>
        <taxon>Eurotiales</taxon>
        <taxon>Aspergillaceae</taxon>
        <taxon>Aspergillus</taxon>
        <taxon>Aspergillus subgen. Circumdati</taxon>
    </lineage>
</organism>
<sequence>MRFLLEGPKDRLDSTLCWSLRERVFLGFTTMMADGNENRLEQESRGFQTSWMTPSVPDREITGEPVAQTLAKLVVTRDGNDEILVSLFGPLNRDDDGKPTDVSNPLPMVLILSFTFL</sequence>
<dbReference type="AlphaFoldDB" id="I8IGU8"/>
<dbReference type="EMBL" id="AKHY01000146">
    <property type="protein sequence ID" value="EIT77621.1"/>
    <property type="molecule type" value="Genomic_DNA"/>
</dbReference>
<reference evidence="1 2" key="1">
    <citation type="journal article" date="2012" name="Eukaryot. Cell">
        <title>Draft genome sequence of Aspergillus oryzae strain 3.042.</title>
        <authorList>
            <person name="Zhao G."/>
            <person name="Yao Y."/>
            <person name="Qi W."/>
            <person name="Wang C."/>
            <person name="Hou L."/>
            <person name="Zeng B."/>
            <person name="Cao X."/>
        </authorList>
    </citation>
    <scope>NUCLEOTIDE SEQUENCE [LARGE SCALE GENOMIC DNA]</scope>
    <source>
        <strain evidence="1 2">3.042</strain>
    </source>
</reference>
<evidence type="ECO:0000313" key="1">
    <source>
        <dbReference type="EMBL" id="EIT77621.1"/>
    </source>
</evidence>
<reference evidence="2" key="2">
    <citation type="submission" date="2012-06" db="EMBL/GenBank/DDBJ databases">
        <title>Comparative genomic analyses of Aspergillus oryzae 3.042 and A. oryzae RIB40 for soy-sauce fermentation.</title>
        <authorList>
            <person name="Zhao G."/>
            <person name="Hou L."/>
            <person name="Wang C."/>
            <person name="Cao X."/>
        </authorList>
    </citation>
    <scope>NUCLEOTIDE SEQUENCE [LARGE SCALE GENOMIC DNA]</scope>
    <source>
        <strain evidence="2">3.042</strain>
    </source>
</reference>
<evidence type="ECO:0000313" key="2">
    <source>
        <dbReference type="Proteomes" id="UP000002812"/>
    </source>
</evidence>